<feature type="transmembrane region" description="Helical" evidence="1">
    <location>
        <begin position="20"/>
        <end position="42"/>
    </location>
</feature>
<keyword evidence="3" id="KW-1185">Reference proteome</keyword>
<evidence type="ECO:0000256" key="1">
    <source>
        <dbReference type="SAM" id="Phobius"/>
    </source>
</evidence>
<protein>
    <submittedName>
        <fullName evidence="2">Uncharacterized protein</fullName>
    </submittedName>
</protein>
<feature type="transmembrane region" description="Helical" evidence="1">
    <location>
        <begin position="117"/>
        <end position="137"/>
    </location>
</feature>
<keyword evidence="1" id="KW-1133">Transmembrane helix</keyword>
<keyword evidence="1" id="KW-0472">Membrane</keyword>
<evidence type="ECO:0000313" key="2">
    <source>
        <dbReference type="EMBL" id="MDO7846047.1"/>
    </source>
</evidence>
<sequence length="147" mass="15870">MEADPLATTLKPNVPLYSAQAIRGFSMLFSAIVGGLLMAQNLRDVGQPEAARKALWGSIGYTLLLLWLTSYLPNRVGGMWLPLVIGYAGAMGLEAYFKKFVLNWGDFPIKSIRKPLLICLAVTLPLVAALVYLLVIAGGPAGSPYPY</sequence>
<accession>A0ABT9A9F6</accession>
<keyword evidence="1" id="KW-0812">Transmembrane</keyword>
<proteinExistence type="predicted"/>
<dbReference type="RefSeq" id="WP_305010737.1">
    <property type="nucleotide sequence ID" value="NZ_JAUQSX010000003.1"/>
</dbReference>
<dbReference type="Proteomes" id="UP001167796">
    <property type="component" value="Unassembled WGS sequence"/>
</dbReference>
<reference evidence="2" key="1">
    <citation type="submission" date="2023-07" db="EMBL/GenBank/DDBJ databases">
        <authorList>
            <person name="Kim M.K."/>
        </authorList>
    </citation>
    <scope>NUCLEOTIDE SEQUENCE</scope>
    <source>
        <strain evidence="2">M29</strain>
    </source>
</reference>
<organism evidence="2 3">
    <name type="scientific">Hymenobacter mellowenesis</name>
    <dbReference type="NCBI Taxonomy" id="3063995"/>
    <lineage>
        <taxon>Bacteria</taxon>
        <taxon>Pseudomonadati</taxon>
        <taxon>Bacteroidota</taxon>
        <taxon>Cytophagia</taxon>
        <taxon>Cytophagales</taxon>
        <taxon>Hymenobacteraceae</taxon>
        <taxon>Hymenobacter</taxon>
    </lineage>
</organism>
<comment type="caution">
    <text evidence="2">The sequence shown here is derived from an EMBL/GenBank/DDBJ whole genome shotgun (WGS) entry which is preliminary data.</text>
</comment>
<name>A0ABT9A9F6_9BACT</name>
<feature type="transmembrane region" description="Helical" evidence="1">
    <location>
        <begin position="79"/>
        <end position="97"/>
    </location>
</feature>
<gene>
    <name evidence="2" type="ORF">Q5H92_06755</name>
</gene>
<dbReference type="EMBL" id="JAUQSX010000003">
    <property type="protein sequence ID" value="MDO7846047.1"/>
    <property type="molecule type" value="Genomic_DNA"/>
</dbReference>
<evidence type="ECO:0000313" key="3">
    <source>
        <dbReference type="Proteomes" id="UP001167796"/>
    </source>
</evidence>
<feature type="transmembrane region" description="Helical" evidence="1">
    <location>
        <begin position="54"/>
        <end position="73"/>
    </location>
</feature>